<reference evidence="2 3" key="1">
    <citation type="journal article" date="2018" name="Cell">
        <title>The Chara Genome: Secondary Complexity and Implications for Plant Terrestrialization.</title>
        <authorList>
            <person name="Nishiyama T."/>
            <person name="Sakayama H."/>
            <person name="Vries J.D."/>
            <person name="Buschmann H."/>
            <person name="Saint-Marcoux D."/>
            <person name="Ullrich K.K."/>
            <person name="Haas F.B."/>
            <person name="Vanderstraeten L."/>
            <person name="Becker D."/>
            <person name="Lang D."/>
            <person name="Vosolsobe S."/>
            <person name="Rombauts S."/>
            <person name="Wilhelmsson P.K.I."/>
            <person name="Janitza P."/>
            <person name="Kern R."/>
            <person name="Heyl A."/>
            <person name="Rumpler F."/>
            <person name="Villalobos L.I.A.C."/>
            <person name="Clay J.M."/>
            <person name="Skokan R."/>
            <person name="Toyoda A."/>
            <person name="Suzuki Y."/>
            <person name="Kagoshima H."/>
            <person name="Schijlen E."/>
            <person name="Tajeshwar N."/>
            <person name="Catarino B."/>
            <person name="Hetherington A.J."/>
            <person name="Saltykova A."/>
            <person name="Bonnot C."/>
            <person name="Breuninger H."/>
            <person name="Symeonidi A."/>
            <person name="Radhakrishnan G.V."/>
            <person name="Van Nieuwerburgh F."/>
            <person name="Deforce D."/>
            <person name="Chang C."/>
            <person name="Karol K.G."/>
            <person name="Hedrich R."/>
            <person name="Ulvskov P."/>
            <person name="Glockner G."/>
            <person name="Delwiche C.F."/>
            <person name="Petrasek J."/>
            <person name="Van de Peer Y."/>
            <person name="Friml J."/>
            <person name="Beilby M."/>
            <person name="Dolan L."/>
            <person name="Kohara Y."/>
            <person name="Sugano S."/>
            <person name="Fujiyama A."/>
            <person name="Delaux P.-M."/>
            <person name="Quint M."/>
            <person name="TheiBen G."/>
            <person name="Hagemann M."/>
            <person name="Harholt J."/>
            <person name="Dunand C."/>
            <person name="Zachgo S."/>
            <person name="Langdale J."/>
            <person name="Maumus F."/>
            <person name="Straeten D.V.D."/>
            <person name="Gould S.B."/>
            <person name="Rensing S.A."/>
        </authorList>
    </citation>
    <scope>NUCLEOTIDE SEQUENCE [LARGE SCALE GENOMIC DNA]</scope>
    <source>
        <strain evidence="2 3">S276</strain>
    </source>
</reference>
<feature type="compositionally biased region" description="Polar residues" evidence="1">
    <location>
        <begin position="1"/>
        <end position="18"/>
    </location>
</feature>
<feature type="compositionally biased region" description="Gly residues" evidence="1">
    <location>
        <begin position="25"/>
        <end position="45"/>
    </location>
</feature>
<feature type="compositionally biased region" description="Basic and acidic residues" evidence="1">
    <location>
        <begin position="76"/>
        <end position="125"/>
    </location>
</feature>
<sequence length="174" mass="17629">MTSTASPKYEQISDNVVASSTSGRSNGGRTGGAGGGGGGRGGRGGRVVRAGGSQSGEVEVGMEKWDRRGKSGSGDRGGDRWGEIVGKEVRDGEGSHRKEVGGGRSEEGGRRREMGSGERGGDPWREAGIGGEVGIDGGKLGSGERGGDRWREVREGTLGSGRKSAKGGLGREVG</sequence>
<evidence type="ECO:0000313" key="3">
    <source>
        <dbReference type="Proteomes" id="UP000265515"/>
    </source>
</evidence>
<feature type="region of interest" description="Disordered" evidence="1">
    <location>
        <begin position="1"/>
        <end position="174"/>
    </location>
</feature>
<dbReference type="Gramene" id="GBG78602">
    <property type="protein sequence ID" value="GBG78602"/>
    <property type="gene ID" value="CBR_g27827"/>
</dbReference>
<gene>
    <name evidence="2" type="ORF">CBR_g27827</name>
</gene>
<dbReference type="AlphaFoldDB" id="A0A388L8N5"/>
<dbReference type="Proteomes" id="UP000265515">
    <property type="component" value="Unassembled WGS sequence"/>
</dbReference>
<keyword evidence="3" id="KW-1185">Reference proteome</keyword>
<name>A0A388L8N5_CHABU</name>
<feature type="compositionally biased region" description="Low complexity" evidence="1">
    <location>
        <begin position="47"/>
        <end position="56"/>
    </location>
</feature>
<dbReference type="EMBL" id="BFEA01000299">
    <property type="protein sequence ID" value="GBG78602.1"/>
    <property type="molecule type" value="Genomic_DNA"/>
</dbReference>
<feature type="compositionally biased region" description="Gly residues" evidence="1">
    <location>
        <begin position="128"/>
        <end position="144"/>
    </location>
</feature>
<accession>A0A388L8N5</accession>
<comment type="caution">
    <text evidence="2">The sequence shown here is derived from an EMBL/GenBank/DDBJ whole genome shotgun (WGS) entry which is preliminary data.</text>
</comment>
<evidence type="ECO:0000313" key="2">
    <source>
        <dbReference type="EMBL" id="GBG78602.1"/>
    </source>
</evidence>
<feature type="compositionally biased region" description="Basic and acidic residues" evidence="1">
    <location>
        <begin position="145"/>
        <end position="155"/>
    </location>
</feature>
<evidence type="ECO:0000256" key="1">
    <source>
        <dbReference type="SAM" id="MobiDB-lite"/>
    </source>
</evidence>
<organism evidence="2 3">
    <name type="scientific">Chara braunii</name>
    <name type="common">Braun's stonewort</name>
    <dbReference type="NCBI Taxonomy" id="69332"/>
    <lineage>
        <taxon>Eukaryota</taxon>
        <taxon>Viridiplantae</taxon>
        <taxon>Streptophyta</taxon>
        <taxon>Charophyceae</taxon>
        <taxon>Charales</taxon>
        <taxon>Characeae</taxon>
        <taxon>Chara</taxon>
    </lineage>
</organism>
<protein>
    <submittedName>
        <fullName evidence="2">Uncharacterized protein</fullName>
    </submittedName>
</protein>
<proteinExistence type="predicted"/>